<dbReference type="EMBL" id="CP014206">
    <property type="protein sequence ID" value="AMK12031.1"/>
    <property type="molecule type" value="Genomic_DNA"/>
</dbReference>
<name>A0ABN4M1S4_9BACT</name>
<sequence>MIPDKLMKLVAQGLTQDEAKAMGIEHHIQFSENWDMAYPIGKLVSPTIEHVMQTFALLFSRIGVEDINDQYIQHMLTKFSE</sequence>
<accession>A0ABN4M1S4</accession>
<dbReference type="Proteomes" id="UP000055611">
    <property type="component" value="Chromosome"/>
</dbReference>
<evidence type="ECO:0000313" key="2">
    <source>
        <dbReference type="Proteomes" id="UP000055611"/>
    </source>
</evidence>
<gene>
    <name evidence="1" type="ORF">AWY79_13410</name>
</gene>
<protein>
    <submittedName>
        <fullName evidence="1">Uncharacterized protein</fullName>
    </submittedName>
</protein>
<organism evidence="1 2">
    <name type="scientific">Pseudodesulfovibrio indicus</name>
    <dbReference type="NCBI Taxonomy" id="1716143"/>
    <lineage>
        <taxon>Bacteria</taxon>
        <taxon>Pseudomonadati</taxon>
        <taxon>Thermodesulfobacteriota</taxon>
        <taxon>Desulfovibrionia</taxon>
        <taxon>Desulfovibrionales</taxon>
        <taxon>Desulfovibrionaceae</taxon>
    </lineage>
</organism>
<evidence type="ECO:0000313" key="1">
    <source>
        <dbReference type="EMBL" id="AMK12031.1"/>
    </source>
</evidence>
<proteinExistence type="predicted"/>
<reference evidence="1 2" key="1">
    <citation type="journal article" date="2016" name="Front. Microbiol.">
        <title>Genome Sequence of the Piezophilic, Mesophilic Sulfate-Reducing Bacterium Desulfovibrio indicus J2T.</title>
        <authorList>
            <person name="Cao J."/>
            <person name="Maignien L."/>
            <person name="Shao Z."/>
            <person name="Alain K."/>
            <person name="Jebbar M."/>
        </authorList>
    </citation>
    <scope>NUCLEOTIDE SEQUENCE [LARGE SCALE GENOMIC DNA]</scope>
    <source>
        <strain evidence="1 2">J2</strain>
    </source>
</reference>
<keyword evidence="2" id="KW-1185">Reference proteome</keyword>